<dbReference type="AlphaFoldDB" id="A0A439CLV9"/>
<keyword evidence="2" id="KW-0812">Transmembrane</keyword>
<evidence type="ECO:0000256" key="3">
    <source>
        <dbReference type="SAM" id="SignalP"/>
    </source>
</evidence>
<evidence type="ECO:0000256" key="1">
    <source>
        <dbReference type="SAM" id="MobiDB-lite"/>
    </source>
</evidence>
<dbReference type="Proteomes" id="UP000286045">
    <property type="component" value="Unassembled WGS sequence"/>
</dbReference>
<keyword evidence="3" id="KW-0732">Signal</keyword>
<comment type="caution">
    <text evidence="4">The sequence shown here is derived from an EMBL/GenBank/DDBJ whole genome shotgun (WGS) entry which is preliminary data.</text>
</comment>
<feature type="signal peptide" evidence="3">
    <location>
        <begin position="1"/>
        <end position="16"/>
    </location>
</feature>
<feature type="chain" id="PRO_5019360477" description="Mid2 domain-containing protein" evidence="3">
    <location>
        <begin position="17"/>
        <end position="420"/>
    </location>
</feature>
<feature type="compositionally biased region" description="Low complexity" evidence="1">
    <location>
        <begin position="313"/>
        <end position="324"/>
    </location>
</feature>
<feature type="compositionally biased region" description="Low complexity" evidence="1">
    <location>
        <begin position="237"/>
        <end position="248"/>
    </location>
</feature>
<name>A0A439CLV9_9PEZI</name>
<evidence type="ECO:0000313" key="4">
    <source>
        <dbReference type="EMBL" id="RWA03070.1"/>
    </source>
</evidence>
<sequence>MSRFLAAATLVTTARALAFDGRPAQATDAVVPDATFHLAEITEAPRIKELLKRQSEDQVVLIGPDNTCGFISGRFGAPVTCDNGDTCAFVYDASYGRAGCCNGDNCVIHDACLDYSEIYTRSACDVGCFQDSLTVKCTETTAPYCATISWFSGIVEFLCADGQITTPVQIYTTYAGETDGRRFETFTVTPSGSVSGDDAVTDGSFMLSFTSSARSSSTTDTSGGNSGSSGGGGSNGNSGNNNGNSGTSPDEKKPSTPIAPIVGGVVGGVGGLALIGVAIFFIVRHNNKKKAAGASRTADAADSGRGCNANYNQQPYQQQSTPPQGFYPPQEQKPAGFVTLSPTGVPDRHDSTSPVSQFSDARHSVQPQSPTSTLNSNWGAQPVQQQPPNVPPTVHEAGGNVVGETDYNSNHRGQFHEMQA</sequence>
<evidence type="ECO:0000256" key="2">
    <source>
        <dbReference type="SAM" id="Phobius"/>
    </source>
</evidence>
<accession>A0A439CLV9</accession>
<feature type="compositionally biased region" description="Low complexity" evidence="1">
    <location>
        <begin position="292"/>
        <end position="305"/>
    </location>
</feature>
<protein>
    <recommendedName>
        <fullName evidence="6">Mid2 domain-containing protein</fullName>
    </recommendedName>
</protein>
<feature type="compositionally biased region" description="Gly residues" evidence="1">
    <location>
        <begin position="224"/>
        <end position="236"/>
    </location>
</feature>
<keyword evidence="2" id="KW-0472">Membrane</keyword>
<proteinExistence type="predicted"/>
<reference evidence="4 5" key="1">
    <citation type="submission" date="2018-12" db="EMBL/GenBank/DDBJ databases">
        <title>Draft genome sequence of Xylaria grammica IHI A82.</title>
        <authorList>
            <person name="Buettner E."/>
            <person name="Kellner H."/>
        </authorList>
    </citation>
    <scope>NUCLEOTIDE SEQUENCE [LARGE SCALE GENOMIC DNA]</scope>
    <source>
        <strain evidence="4 5">IHI A82</strain>
    </source>
</reference>
<keyword evidence="2" id="KW-1133">Transmembrane helix</keyword>
<dbReference type="EMBL" id="RYZI01000966">
    <property type="protein sequence ID" value="RWA03070.1"/>
    <property type="molecule type" value="Genomic_DNA"/>
</dbReference>
<evidence type="ECO:0000313" key="5">
    <source>
        <dbReference type="Proteomes" id="UP000286045"/>
    </source>
</evidence>
<keyword evidence="5" id="KW-1185">Reference proteome</keyword>
<feature type="region of interest" description="Disordered" evidence="1">
    <location>
        <begin position="213"/>
        <end position="256"/>
    </location>
</feature>
<dbReference type="STRING" id="363999.A0A439CLV9"/>
<evidence type="ECO:0008006" key="6">
    <source>
        <dbReference type="Google" id="ProtNLM"/>
    </source>
</evidence>
<feature type="region of interest" description="Disordered" evidence="1">
    <location>
        <begin position="290"/>
        <end position="420"/>
    </location>
</feature>
<feature type="compositionally biased region" description="Polar residues" evidence="1">
    <location>
        <begin position="352"/>
        <end position="379"/>
    </location>
</feature>
<feature type="transmembrane region" description="Helical" evidence="2">
    <location>
        <begin position="258"/>
        <end position="283"/>
    </location>
</feature>
<organism evidence="4 5">
    <name type="scientific">Xylaria grammica</name>
    <dbReference type="NCBI Taxonomy" id="363999"/>
    <lineage>
        <taxon>Eukaryota</taxon>
        <taxon>Fungi</taxon>
        <taxon>Dikarya</taxon>
        <taxon>Ascomycota</taxon>
        <taxon>Pezizomycotina</taxon>
        <taxon>Sordariomycetes</taxon>
        <taxon>Xylariomycetidae</taxon>
        <taxon>Xylariales</taxon>
        <taxon>Xylariaceae</taxon>
        <taxon>Xylaria</taxon>
    </lineage>
</organism>
<gene>
    <name evidence="4" type="ORF">EKO27_g12036</name>
</gene>